<dbReference type="PROSITE" id="PS51257">
    <property type="entry name" value="PROKAR_LIPOPROTEIN"/>
    <property type="match status" value="1"/>
</dbReference>
<evidence type="ECO:0000259" key="3">
    <source>
        <dbReference type="PROSITE" id="PS50983"/>
    </source>
</evidence>
<gene>
    <name evidence="4" type="ORF">CHR55_02125</name>
</gene>
<evidence type="ECO:0000313" key="4">
    <source>
        <dbReference type="EMBL" id="PCK29203.1"/>
    </source>
</evidence>
<dbReference type="Gene3D" id="3.40.50.1980">
    <property type="entry name" value="Nitrogenase molybdenum iron protein domain"/>
    <property type="match status" value="2"/>
</dbReference>
<feature type="signal peptide" evidence="2">
    <location>
        <begin position="1"/>
        <end position="19"/>
    </location>
</feature>
<dbReference type="SUPFAM" id="SSF53807">
    <property type="entry name" value="Helical backbone' metal receptor"/>
    <property type="match status" value="1"/>
</dbReference>
<proteinExistence type="inferred from homology"/>
<accession>A0A2A5JI74</accession>
<dbReference type="Proteomes" id="UP000230886">
    <property type="component" value="Unassembled WGS sequence"/>
</dbReference>
<dbReference type="PANTHER" id="PTHR30535:SF7">
    <property type="entry name" value="IRON(III) DICITRATE-BINDING PROTEIN"/>
    <property type="match status" value="1"/>
</dbReference>
<dbReference type="AlphaFoldDB" id="A0A2A5JI74"/>
<dbReference type="EMBL" id="NOVD01000001">
    <property type="protein sequence ID" value="PCK29203.1"/>
    <property type="molecule type" value="Genomic_DNA"/>
</dbReference>
<dbReference type="PROSITE" id="PS50983">
    <property type="entry name" value="FE_B12_PBP"/>
    <property type="match status" value="1"/>
</dbReference>
<protein>
    <submittedName>
        <fullName evidence="4">ABC transporter substrate-binding protein</fullName>
    </submittedName>
</protein>
<keyword evidence="2" id="KW-0732">Signal</keyword>
<comment type="caution">
    <text evidence="4">The sequence shown here is derived from an EMBL/GenBank/DDBJ whole genome shotgun (WGS) entry which is preliminary data.</text>
</comment>
<feature type="chain" id="PRO_5039310101" evidence="2">
    <location>
        <begin position="20"/>
        <end position="326"/>
    </location>
</feature>
<dbReference type="RefSeq" id="WP_099696846.1">
    <property type="nucleotide sequence ID" value="NZ_NOVD01000001.1"/>
</dbReference>
<evidence type="ECO:0000256" key="2">
    <source>
        <dbReference type="SAM" id="SignalP"/>
    </source>
</evidence>
<evidence type="ECO:0000313" key="5">
    <source>
        <dbReference type="Proteomes" id="UP000230886"/>
    </source>
</evidence>
<comment type="similarity">
    <text evidence="1">Belongs to the bacterial solute-binding protein 8 family.</text>
</comment>
<dbReference type="PANTHER" id="PTHR30535">
    <property type="entry name" value="VITAMIN B12-BINDING PROTEIN"/>
    <property type="match status" value="1"/>
</dbReference>
<organism evidence="4 5">
    <name type="scientific">Rhodococcus qingshengii</name>
    <dbReference type="NCBI Taxonomy" id="334542"/>
    <lineage>
        <taxon>Bacteria</taxon>
        <taxon>Bacillati</taxon>
        <taxon>Actinomycetota</taxon>
        <taxon>Actinomycetes</taxon>
        <taxon>Mycobacteriales</taxon>
        <taxon>Nocardiaceae</taxon>
        <taxon>Rhodococcus</taxon>
        <taxon>Rhodococcus erythropolis group</taxon>
    </lineage>
</organism>
<sequence length="326" mass="33826">MKSSIRTAALMCSAVTATAVLTACGNSTADSAASSSEKITVTNCDREVTVPKTVERIVSLYPSMTELLIQLGAADRIVGQSNTDLSPPSPELADQFAAVPVLSTGVPAKEALLDARPDLIVSDGEYWFDGDRLQTMDELRDLGIPIFVNSGYCHKAVTEGRIDDVWSDLDGLGALTGTSDAAATLLADGKKSLAATEASVAGQEPVPTVMVQVSEGQSYALARGLYSSVLEAAGGSNLFENDLPDGKYFGQVATESVLAKSPKAILVVYSTESARESTLDAARTAFAGTPAATSNAIFAVPEAWFAGELVSIDGAGEVSRLLHPGS</sequence>
<dbReference type="InterPro" id="IPR002491">
    <property type="entry name" value="ABC_transptr_periplasmic_BD"/>
</dbReference>
<reference evidence="4 5" key="1">
    <citation type="submission" date="2017-07" db="EMBL/GenBank/DDBJ databases">
        <title>Draft sequence of Rhodococcus enclensis 23b-28.</title>
        <authorList>
            <person name="Besaury L."/>
            <person name="Sancelme M."/>
            <person name="Amato P."/>
            <person name="Lallement A."/>
            <person name="Delort A.-M."/>
        </authorList>
    </citation>
    <scope>NUCLEOTIDE SEQUENCE [LARGE SCALE GENOMIC DNA]</scope>
    <source>
        <strain evidence="4 5">23b-28</strain>
    </source>
</reference>
<dbReference type="Pfam" id="PF01497">
    <property type="entry name" value="Peripla_BP_2"/>
    <property type="match status" value="1"/>
</dbReference>
<evidence type="ECO:0000256" key="1">
    <source>
        <dbReference type="ARBA" id="ARBA00008814"/>
    </source>
</evidence>
<name>A0A2A5JI74_RHOSG</name>
<feature type="domain" description="Fe/B12 periplasmic-binding" evidence="3">
    <location>
        <begin position="56"/>
        <end position="326"/>
    </location>
</feature>
<dbReference type="InterPro" id="IPR050902">
    <property type="entry name" value="ABC_Transporter_SBP"/>
</dbReference>